<dbReference type="InterPro" id="IPR041440">
    <property type="entry name" value="HypF_C"/>
</dbReference>
<dbReference type="InterPro" id="IPR004421">
    <property type="entry name" value="Carbamoyltransferase_HypF"/>
</dbReference>
<accession>A0A0W0XIV1</accession>
<dbReference type="Pfam" id="PF00708">
    <property type="entry name" value="Acylphosphatase"/>
    <property type="match status" value="1"/>
</dbReference>
<evidence type="ECO:0000256" key="2">
    <source>
        <dbReference type="ARBA" id="ARBA00008097"/>
    </source>
</evidence>
<comment type="similarity">
    <text evidence="2 8">Belongs to the carbamoyltransferase HypF family.</text>
</comment>
<dbReference type="NCBIfam" id="TIGR00143">
    <property type="entry name" value="hypF"/>
    <property type="match status" value="1"/>
</dbReference>
<dbReference type="InterPro" id="IPR001792">
    <property type="entry name" value="Acylphosphatase-like_dom"/>
</dbReference>
<comment type="pathway">
    <text evidence="1 8">Protein modification; [NiFe] hydrogenase maturation.</text>
</comment>
<dbReference type="EMBL" id="LNYP01000002">
    <property type="protein sequence ID" value="KTD44575.1"/>
    <property type="molecule type" value="Genomic_DNA"/>
</dbReference>
<reference evidence="12 13" key="1">
    <citation type="submission" date="2015-11" db="EMBL/GenBank/DDBJ databases">
        <title>Genomic analysis of 38 Legionella species identifies large and diverse effector repertoires.</title>
        <authorList>
            <person name="Burstein D."/>
            <person name="Amaro F."/>
            <person name="Zusman T."/>
            <person name="Lifshitz Z."/>
            <person name="Cohen O."/>
            <person name="Gilbert J.A."/>
            <person name="Pupko T."/>
            <person name="Shuman H.A."/>
            <person name="Segal G."/>
        </authorList>
    </citation>
    <scope>NUCLEOTIDE SEQUENCE [LARGE SCALE GENOMIC DNA]</scope>
    <source>
        <strain evidence="12 13">Oak Ridge-10</strain>
    </source>
</reference>
<dbReference type="GO" id="GO:0003998">
    <property type="term" value="F:acylphosphatase activity"/>
    <property type="evidence" value="ECO:0007669"/>
    <property type="project" value="UniProtKB-EC"/>
</dbReference>
<protein>
    <recommendedName>
        <fullName evidence="8">Carbamoyltransferase HypF</fullName>
        <ecNumber evidence="8">6.2.-.-</ecNumber>
    </recommendedName>
</protein>
<evidence type="ECO:0000256" key="7">
    <source>
        <dbReference type="ARBA" id="ARBA00048220"/>
    </source>
</evidence>
<dbReference type="Gene3D" id="3.30.420.360">
    <property type="match status" value="1"/>
</dbReference>
<dbReference type="InterPro" id="IPR011125">
    <property type="entry name" value="Znf_HypF"/>
</dbReference>
<dbReference type="InterPro" id="IPR006070">
    <property type="entry name" value="Sua5-like_dom"/>
</dbReference>
<dbReference type="Pfam" id="PF07503">
    <property type="entry name" value="zf-HYPF"/>
    <property type="match status" value="2"/>
</dbReference>
<dbReference type="RefSeq" id="WP_025386404.1">
    <property type="nucleotide sequence ID" value="NZ_LCUA01000010.1"/>
</dbReference>
<dbReference type="UniPathway" id="UPA00335"/>
<dbReference type="GO" id="GO:0016874">
    <property type="term" value="F:ligase activity"/>
    <property type="evidence" value="ECO:0007669"/>
    <property type="project" value="UniProtKB-UniRule"/>
</dbReference>
<dbReference type="Pfam" id="PF22521">
    <property type="entry name" value="HypF_C_2"/>
    <property type="match status" value="1"/>
</dbReference>
<dbReference type="InterPro" id="IPR055128">
    <property type="entry name" value="HypF_C_2"/>
</dbReference>
<dbReference type="AlphaFoldDB" id="A0A0W0XIV1"/>
<keyword evidence="5" id="KW-0863">Zinc-finger</keyword>
<dbReference type="PANTHER" id="PTHR42959:SF1">
    <property type="entry name" value="CARBAMOYLTRANSFERASE HYPF"/>
    <property type="match status" value="1"/>
</dbReference>
<dbReference type="InterPro" id="IPR051060">
    <property type="entry name" value="Carbamoyltrans_HypF-like"/>
</dbReference>
<dbReference type="Gene3D" id="3.30.420.40">
    <property type="match status" value="1"/>
</dbReference>
<dbReference type="PROSITE" id="PS51163">
    <property type="entry name" value="YRDC"/>
    <property type="match status" value="1"/>
</dbReference>
<dbReference type="GO" id="GO:0016743">
    <property type="term" value="F:carboxyl- or carbamoyltransferase activity"/>
    <property type="evidence" value="ECO:0007669"/>
    <property type="project" value="UniProtKB-UniRule"/>
</dbReference>
<comment type="catalytic activity">
    <reaction evidence="7 8">
        <text>C-terminal L-cysteinyl-[HypE protein] + carbamoyl phosphate + ATP + H2O = C-terminal S-carboxamide-L-cysteinyl-[HypE protein] + AMP + phosphate + diphosphate + H(+)</text>
        <dbReference type="Rhea" id="RHEA:55636"/>
        <dbReference type="Rhea" id="RHEA-COMP:14247"/>
        <dbReference type="Rhea" id="RHEA-COMP:14392"/>
        <dbReference type="ChEBI" id="CHEBI:15377"/>
        <dbReference type="ChEBI" id="CHEBI:15378"/>
        <dbReference type="ChEBI" id="CHEBI:30616"/>
        <dbReference type="ChEBI" id="CHEBI:33019"/>
        <dbReference type="ChEBI" id="CHEBI:43474"/>
        <dbReference type="ChEBI" id="CHEBI:58228"/>
        <dbReference type="ChEBI" id="CHEBI:76913"/>
        <dbReference type="ChEBI" id="CHEBI:139126"/>
        <dbReference type="ChEBI" id="CHEBI:456215"/>
    </reaction>
</comment>
<evidence type="ECO:0000259" key="10">
    <source>
        <dbReference type="PROSITE" id="PS51160"/>
    </source>
</evidence>
<dbReference type="PATRIC" id="fig|29423.5.peg.91"/>
<dbReference type="PROSITE" id="PS00150">
    <property type="entry name" value="ACYLPHOSPHATASE_1"/>
    <property type="match status" value="1"/>
</dbReference>
<dbReference type="GO" id="GO:0008270">
    <property type="term" value="F:zinc ion binding"/>
    <property type="evidence" value="ECO:0007669"/>
    <property type="project" value="UniProtKB-KW"/>
</dbReference>
<feature type="active site" evidence="9">
    <location>
        <position position="36"/>
    </location>
</feature>
<dbReference type="SUPFAM" id="SSF54975">
    <property type="entry name" value="Acylphosphatase/BLUF domain-like"/>
    <property type="match status" value="1"/>
</dbReference>
<dbReference type="Proteomes" id="UP000054858">
    <property type="component" value="Unassembled WGS sequence"/>
</dbReference>
<evidence type="ECO:0000256" key="9">
    <source>
        <dbReference type="PROSITE-ProRule" id="PRU00520"/>
    </source>
</evidence>
<dbReference type="PIRSF" id="PIRSF006256">
    <property type="entry name" value="CMPcnvr_hdrg_mat"/>
    <property type="match status" value="1"/>
</dbReference>
<dbReference type="SUPFAM" id="SSF55821">
    <property type="entry name" value="YrdC/RibB"/>
    <property type="match status" value="1"/>
</dbReference>
<dbReference type="InterPro" id="IPR036046">
    <property type="entry name" value="Acylphosphatase-like_dom_sf"/>
</dbReference>
<gene>
    <name evidence="12" type="primary">hypF</name>
    <name evidence="12" type="ORF">Loak_0086</name>
</gene>
<comment type="caution">
    <text evidence="12">The sequence shown here is derived from an EMBL/GenBank/DDBJ whole genome shotgun (WGS) entry which is preliminary data.</text>
</comment>
<evidence type="ECO:0000313" key="12">
    <source>
        <dbReference type="EMBL" id="KTD44575.1"/>
    </source>
</evidence>
<comment type="catalytic activity">
    <reaction evidence="9">
        <text>an acyl phosphate + H2O = a carboxylate + phosphate + H(+)</text>
        <dbReference type="Rhea" id="RHEA:14965"/>
        <dbReference type="ChEBI" id="CHEBI:15377"/>
        <dbReference type="ChEBI" id="CHEBI:15378"/>
        <dbReference type="ChEBI" id="CHEBI:29067"/>
        <dbReference type="ChEBI" id="CHEBI:43474"/>
        <dbReference type="ChEBI" id="CHEBI:59918"/>
        <dbReference type="EC" id="3.6.1.7"/>
    </reaction>
</comment>
<feature type="domain" description="YrdC-like" evidence="11">
    <location>
        <begin position="185"/>
        <end position="383"/>
    </location>
</feature>
<feature type="active site" evidence="9">
    <location>
        <position position="18"/>
    </location>
</feature>
<dbReference type="GO" id="GO:0003725">
    <property type="term" value="F:double-stranded RNA binding"/>
    <property type="evidence" value="ECO:0007669"/>
    <property type="project" value="InterPro"/>
</dbReference>
<sequence>MKRLEILITGTVQGVGFRPHVYRIAQSLTLTGWVKNTTAGVLIEIQGNLVSCFLPTLQASLPSLASIETIQTKQIASIPNESTFTIMASEQGQGRTIISPDVAICCDCLYELFNPQNRYFAYPFLNCTQCGPRLSITHKLPYDRQYTSMNLFPLCSCCQEDYLDPTNRRYHAQPTACQRCGPQLSATVAEMKNAVREGKILAVKGTGGYQLICDARNEKAIDQLRKRKIREAKPFALMVVNLQSAESLVELNEPARYWLINKARPILLLPQKDYSLPTSIAPGLSELGVMLPSTPLHYLLFHALAGYPQGYDWLETYQPTVLIVTSANVSGNPLIGDDSKAVDELAQVADRIVAYNRQIVTRVDDSVIRLVHNTPLFIRRARGFVPEGIKLPRAIPPTLALGGQLKNTFCITRGDEAFVSQYIGSLNNKETIEFFHESLNHLQDFLQVTIERVAYDAHPDFYTTRLAESYDLPHVAVQHHHAHMASVAAEHHVLSKALGLVLDGHGHGVDGGSWGGELLLLEGTQCQRLGSFYPLPFPGGDRAAREPWRMAASVLYVLGQQEDILRRFAEIPQAVPLLHWLTASTNIAVTSSCGRWFDAASALLGINWFSHYESQAARQLESLVTRPEILAKGWFFDEKHFNMLPVFAKLLTLDPVAGANLFHGTLIAGLTDWVLSWAKKIAIKTVLLSGGCFLNKILAEGLSERLLQRGLTVHLPQRLPPNDSGLSLGQAWIAGQKTFV</sequence>
<evidence type="ECO:0000256" key="6">
    <source>
        <dbReference type="ARBA" id="ARBA00022833"/>
    </source>
</evidence>
<keyword evidence="6" id="KW-0862">Zinc</keyword>
<evidence type="ECO:0000313" key="13">
    <source>
        <dbReference type="Proteomes" id="UP000054858"/>
    </source>
</evidence>
<dbReference type="PROSITE" id="PS51160">
    <property type="entry name" value="ACYLPHOSPHATASE_3"/>
    <property type="match status" value="1"/>
</dbReference>
<dbReference type="PANTHER" id="PTHR42959">
    <property type="entry name" value="CARBAMOYLTRANSFERASE"/>
    <property type="match status" value="1"/>
</dbReference>
<dbReference type="GO" id="GO:0051604">
    <property type="term" value="P:protein maturation"/>
    <property type="evidence" value="ECO:0007669"/>
    <property type="project" value="TreeGrafter"/>
</dbReference>
<keyword evidence="3" id="KW-0436">Ligase</keyword>
<feature type="domain" description="Acylphosphatase-like" evidence="10">
    <location>
        <begin position="3"/>
        <end position="88"/>
    </location>
</feature>
<evidence type="ECO:0000256" key="1">
    <source>
        <dbReference type="ARBA" id="ARBA00004711"/>
    </source>
</evidence>
<dbReference type="Pfam" id="PF01300">
    <property type="entry name" value="Sua5_yciO_yrdC"/>
    <property type="match status" value="1"/>
</dbReference>
<dbReference type="InterPro" id="IPR017968">
    <property type="entry name" value="Acylphosphatase_CS"/>
</dbReference>
<dbReference type="Pfam" id="PF17788">
    <property type="entry name" value="HypF_C"/>
    <property type="match status" value="1"/>
</dbReference>
<evidence type="ECO:0000256" key="3">
    <source>
        <dbReference type="ARBA" id="ARBA00022598"/>
    </source>
</evidence>
<name>A0A0W0XIV1_9GAMM</name>
<dbReference type="InterPro" id="IPR017945">
    <property type="entry name" value="DHBP_synth_RibB-like_a/b_dom"/>
</dbReference>
<proteinExistence type="inferred from homology"/>
<dbReference type="Gene3D" id="3.30.110.120">
    <property type="match status" value="1"/>
</dbReference>
<evidence type="ECO:0000256" key="8">
    <source>
        <dbReference type="PIRNR" id="PIRNR006256"/>
    </source>
</evidence>
<dbReference type="EC" id="6.2.-.-" evidence="8"/>
<evidence type="ECO:0000259" key="11">
    <source>
        <dbReference type="PROSITE" id="PS51163"/>
    </source>
</evidence>
<evidence type="ECO:0000256" key="5">
    <source>
        <dbReference type="ARBA" id="ARBA00022771"/>
    </source>
</evidence>
<comment type="function">
    <text evidence="8">Involved in the maturation of [NiFe] hydrogenases. Along with HypE, it catalyzes the synthesis of the CN ligands of the active site iron of [NiFe]-hydrogenases. HypF functions as a carbamoyl transferase using carbamoylphosphate as a substrate and transferring the carboxamido moiety in an ATP-dependent reaction to the thiolate of the C-terminal cysteine of HypE yielding a protein-S-carboxamide.</text>
</comment>
<keyword evidence="9" id="KW-0378">Hydrolase</keyword>
<organism evidence="12 13">
    <name type="scientific">Legionella oakridgensis</name>
    <dbReference type="NCBI Taxonomy" id="29423"/>
    <lineage>
        <taxon>Bacteria</taxon>
        <taxon>Pseudomonadati</taxon>
        <taxon>Pseudomonadota</taxon>
        <taxon>Gammaproteobacteria</taxon>
        <taxon>Legionellales</taxon>
        <taxon>Legionellaceae</taxon>
        <taxon>Legionella</taxon>
    </lineage>
</organism>
<keyword evidence="4" id="KW-0479">Metal-binding</keyword>
<dbReference type="Gene3D" id="3.90.870.50">
    <property type="match status" value="1"/>
</dbReference>
<evidence type="ECO:0000256" key="4">
    <source>
        <dbReference type="ARBA" id="ARBA00022723"/>
    </source>
</evidence>